<gene>
    <name evidence="1" type="ORF">EVAR_49932_1</name>
</gene>
<keyword evidence="2" id="KW-1185">Reference proteome</keyword>
<reference evidence="1 2" key="1">
    <citation type="journal article" date="2019" name="Commun. Biol.">
        <title>The bagworm genome reveals a unique fibroin gene that provides high tensile strength.</title>
        <authorList>
            <person name="Kono N."/>
            <person name="Nakamura H."/>
            <person name="Ohtoshi R."/>
            <person name="Tomita M."/>
            <person name="Numata K."/>
            <person name="Arakawa K."/>
        </authorList>
    </citation>
    <scope>NUCLEOTIDE SEQUENCE [LARGE SCALE GENOMIC DNA]</scope>
</reference>
<dbReference type="EMBL" id="BGZK01000973">
    <property type="protein sequence ID" value="GBP66957.1"/>
    <property type="molecule type" value="Genomic_DNA"/>
</dbReference>
<evidence type="ECO:0000313" key="1">
    <source>
        <dbReference type="EMBL" id="GBP66957.1"/>
    </source>
</evidence>
<evidence type="ECO:0000313" key="2">
    <source>
        <dbReference type="Proteomes" id="UP000299102"/>
    </source>
</evidence>
<comment type="caution">
    <text evidence="1">The sequence shown here is derived from an EMBL/GenBank/DDBJ whole genome shotgun (WGS) entry which is preliminary data.</text>
</comment>
<protein>
    <submittedName>
        <fullName evidence="1">Uncharacterized protein</fullName>
    </submittedName>
</protein>
<dbReference type="AlphaFoldDB" id="A0A4C1XXI6"/>
<sequence>MRNNASKKLKAFVEYRNKTLVSSRITVAEESQGRTPRDSNVQTKVHVRRELVTTAGTALGLEALDSLMSVSIMSRTALALSSVVAVEGRPSRRSSVSLVRPNWN</sequence>
<dbReference type="Proteomes" id="UP000299102">
    <property type="component" value="Unassembled WGS sequence"/>
</dbReference>
<organism evidence="1 2">
    <name type="scientific">Eumeta variegata</name>
    <name type="common">Bagworm moth</name>
    <name type="synonym">Eumeta japonica</name>
    <dbReference type="NCBI Taxonomy" id="151549"/>
    <lineage>
        <taxon>Eukaryota</taxon>
        <taxon>Metazoa</taxon>
        <taxon>Ecdysozoa</taxon>
        <taxon>Arthropoda</taxon>
        <taxon>Hexapoda</taxon>
        <taxon>Insecta</taxon>
        <taxon>Pterygota</taxon>
        <taxon>Neoptera</taxon>
        <taxon>Endopterygota</taxon>
        <taxon>Lepidoptera</taxon>
        <taxon>Glossata</taxon>
        <taxon>Ditrysia</taxon>
        <taxon>Tineoidea</taxon>
        <taxon>Psychidae</taxon>
        <taxon>Oiketicinae</taxon>
        <taxon>Eumeta</taxon>
    </lineage>
</organism>
<name>A0A4C1XXI6_EUMVA</name>
<proteinExistence type="predicted"/>
<accession>A0A4C1XXI6</accession>